<evidence type="ECO:0000256" key="6">
    <source>
        <dbReference type="ARBA" id="ARBA00022645"/>
    </source>
</evidence>
<protein>
    <recommendedName>
        <fullName evidence="14">Carboxypeptidase</fullName>
        <ecNumber evidence="14">3.4.16.-</ecNumber>
    </recommendedName>
</protein>
<accession>A0A8H3FPQ4</accession>
<dbReference type="EC" id="3.4.16.-" evidence="14"/>
<evidence type="ECO:0000256" key="13">
    <source>
        <dbReference type="ARBA" id="ARBA00037356"/>
    </source>
</evidence>
<evidence type="ECO:0000256" key="3">
    <source>
        <dbReference type="ARBA" id="ARBA00009431"/>
    </source>
</evidence>
<dbReference type="PANTHER" id="PTHR11802:SF189">
    <property type="entry name" value="CARBOXYPEPTIDASE"/>
    <property type="match status" value="1"/>
</dbReference>
<reference evidence="15" key="1">
    <citation type="submission" date="2021-03" db="EMBL/GenBank/DDBJ databases">
        <authorList>
            <person name="Tagirdzhanova G."/>
        </authorList>
    </citation>
    <scope>NUCLEOTIDE SEQUENCE</scope>
</reference>
<comment type="similarity">
    <text evidence="3 14">Belongs to the peptidase S10 family.</text>
</comment>
<dbReference type="Gene3D" id="3.40.50.1820">
    <property type="entry name" value="alpha/beta hydrolase"/>
    <property type="match status" value="1"/>
</dbReference>
<dbReference type="EMBL" id="CAJPDR010000232">
    <property type="protein sequence ID" value="CAF9927690.1"/>
    <property type="molecule type" value="Genomic_DNA"/>
</dbReference>
<keyword evidence="5" id="KW-0336">GPI-anchor</keyword>
<keyword evidence="5" id="KW-0472">Membrane</keyword>
<keyword evidence="11" id="KW-0325">Glycoprotein</keyword>
<gene>
    <name evidence="15" type="ORF">ALECFALPRED_003814</name>
</gene>
<evidence type="ECO:0000256" key="7">
    <source>
        <dbReference type="ARBA" id="ARBA00022670"/>
    </source>
</evidence>
<evidence type="ECO:0000256" key="12">
    <source>
        <dbReference type="ARBA" id="ARBA00023288"/>
    </source>
</evidence>
<dbReference type="GO" id="GO:0000324">
    <property type="term" value="C:fungal-type vacuole"/>
    <property type="evidence" value="ECO:0007669"/>
    <property type="project" value="TreeGrafter"/>
</dbReference>
<evidence type="ECO:0000256" key="8">
    <source>
        <dbReference type="ARBA" id="ARBA00022729"/>
    </source>
</evidence>
<organism evidence="15 16">
    <name type="scientific">Alectoria fallacina</name>
    <dbReference type="NCBI Taxonomy" id="1903189"/>
    <lineage>
        <taxon>Eukaryota</taxon>
        <taxon>Fungi</taxon>
        <taxon>Dikarya</taxon>
        <taxon>Ascomycota</taxon>
        <taxon>Pezizomycotina</taxon>
        <taxon>Lecanoromycetes</taxon>
        <taxon>OSLEUM clade</taxon>
        <taxon>Lecanoromycetidae</taxon>
        <taxon>Lecanorales</taxon>
        <taxon>Lecanorineae</taxon>
        <taxon>Parmeliaceae</taxon>
        <taxon>Alectoria</taxon>
    </lineage>
</organism>
<keyword evidence="7 14" id="KW-0645">Protease</keyword>
<dbReference type="GO" id="GO:0006508">
    <property type="term" value="P:proteolysis"/>
    <property type="evidence" value="ECO:0007669"/>
    <property type="project" value="UniProtKB-KW"/>
</dbReference>
<keyword evidence="12" id="KW-0449">Lipoprotein</keyword>
<name>A0A8H3FPQ4_9LECA</name>
<dbReference type="InterPro" id="IPR018202">
    <property type="entry name" value="Ser_caboxypep_ser_AS"/>
</dbReference>
<dbReference type="PROSITE" id="PS00131">
    <property type="entry name" value="CARBOXYPEPT_SER_SER"/>
    <property type="match status" value="1"/>
</dbReference>
<dbReference type="Pfam" id="PF00450">
    <property type="entry name" value="Peptidase_S10"/>
    <property type="match status" value="1"/>
</dbReference>
<sequence>MWMNGGAGASSMIGALQENGPCFVESDSNTTYLNPYSWNNEVNMLYIDQPVQVGYSYDVPTNVTVSAKSGEVIAQDFSSQVPEQNNTLLVGTLPSQNLTSTANATQRAAHALWHFAQIWFEEFPHYKPVDEKISIWTESYGGIYGPAFAALFEEQNQKIKNGTIKGPGAHYLRLDTLGIVNGCVDFLINLPSYPSFSYNNTYGIQAINETVYYKAMHEWEKPGGPRDSILDCRAAAEDPEMNADQSNEICAKAAEYAYPEMEGPFLNFSGRGRFDITHPSQDPFPPPYFLGFLNQNWVQQALGVPLNFTMQSFTVLEDFEKTGDFVREGAITELAYVLDSGIKVALVYGDRDCACNWVGGEEISQKINHTSSKDFAVAGYAPIHVNKSYTGGQVCQHGNLSFSRVYQSGHMVPAYQPETAYEIFMRVMFNKDVATGTIESSDDYSTIGPSTTWHIKNEVFPAPQPVCYILDAGSRCTEDQWALVENGTAIVKDYVVVGTEEAERQSSVSEPMFSDASWSQARVQQALHGPL</sequence>
<dbReference type="InterPro" id="IPR033124">
    <property type="entry name" value="Ser_caboxypep_his_AS"/>
</dbReference>
<dbReference type="GO" id="GO:0004185">
    <property type="term" value="F:serine-type carboxypeptidase activity"/>
    <property type="evidence" value="ECO:0007669"/>
    <property type="project" value="UniProtKB-UniRule"/>
</dbReference>
<dbReference type="OrthoDB" id="443318at2759"/>
<keyword evidence="4" id="KW-1003">Cell membrane</keyword>
<dbReference type="PROSITE" id="PS00560">
    <property type="entry name" value="CARBOXYPEPT_SER_HIS"/>
    <property type="match status" value="1"/>
</dbReference>
<keyword evidence="9 14" id="KW-0378">Hydrolase</keyword>
<comment type="subcellular location">
    <subcellularLocation>
        <location evidence="2">Cell membrane</location>
        <topology evidence="2">Lipid-anchor</topology>
        <topology evidence="2">GPI-anchor</topology>
    </subcellularLocation>
</comment>
<keyword evidence="6 14" id="KW-0121">Carboxypeptidase</keyword>
<evidence type="ECO:0000256" key="9">
    <source>
        <dbReference type="ARBA" id="ARBA00022801"/>
    </source>
</evidence>
<comment type="function">
    <text evidence="13">Extracellular serine carboxypeptidase that contributes to pathogenicity.</text>
</comment>
<dbReference type="GO" id="GO:0098552">
    <property type="term" value="C:side of membrane"/>
    <property type="evidence" value="ECO:0007669"/>
    <property type="project" value="UniProtKB-KW"/>
</dbReference>
<dbReference type="PRINTS" id="PR00724">
    <property type="entry name" value="CRBOXYPTASEC"/>
</dbReference>
<evidence type="ECO:0000256" key="11">
    <source>
        <dbReference type="ARBA" id="ARBA00023180"/>
    </source>
</evidence>
<dbReference type="InterPro" id="IPR029058">
    <property type="entry name" value="AB_hydrolase_fold"/>
</dbReference>
<evidence type="ECO:0000256" key="10">
    <source>
        <dbReference type="ARBA" id="ARBA00023026"/>
    </source>
</evidence>
<keyword evidence="10" id="KW-0843">Virulence</keyword>
<proteinExistence type="inferred from homology"/>
<dbReference type="SUPFAM" id="SSF53474">
    <property type="entry name" value="alpha/beta-Hydrolases"/>
    <property type="match status" value="1"/>
</dbReference>
<keyword evidence="16" id="KW-1185">Reference proteome</keyword>
<dbReference type="AlphaFoldDB" id="A0A8H3FPQ4"/>
<evidence type="ECO:0000256" key="2">
    <source>
        <dbReference type="ARBA" id="ARBA00004609"/>
    </source>
</evidence>
<comment type="caution">
    <text evidence="15">The sequence shown here is derived from an EMBL/GenBank/DDBJ whole genome shotgun (WGS) entry which is preliminary data.</text>
</comment>
<dbReference type="InterPro" id="IPR001563">
    <property type="entry name" value="Peptidase_S10"/>
</dbReference>
<evidence type="ECO:0000256" key="5">
    <source>
        <dbReference type="ARBA" id="ARBA00022622"/>
    </source>
</evidence>
<evidence type="ECO:0000256" key="4">
    <source>
        <dbReference type="ARBA" id="ARBA00022475"/>
    </source>
</evidence>
<comment type="catalytic activity">
    <reaction evidence="1">
        <text>Preferential release of a C-terminal arginine or lysine residue.</text>
        <dbReference type="EC" id="3.4.16.6"/>
    </reaction>
</comment>
<dbReference type="PANTHER" id="PTHR11802">
    <property type="entry name" value="SERINE PROTEASE FAMILY S10 SERINE CARBOXYPEPTIDASE"/>
    <property type="match status" value="1"/>
</dbReference>
<dbReference type="Proteomes" id="UP000664203">
    <property type="component" value="Unassembled WGS sequence"/>
</dbReference>
<evidence type="ECO:0000256" key="1">
    <source>
        <dbReference type="ARBA" id="ARBA00001003"/>
    </source>
</evidence>
<keyword evidence="8" id="KW-0732">Signal</keyword>
<evidence type="ECO:0000313" key="16">
    <source>
        <dbReference type="Proteomes" id="UP000664203"/>
    </source>
</evidence>
<evidence type="ECO:0000256" key="14">
    <source>
        <dbReference type="RuleBase" id="RU361156"/>
    </source>
</evidence>
<evidence type="ECO:0000313" key="15">
    <source>
        <dbReference type="EMBL" id="CAF9927690.1"/>
    </source>
</evidence>
<dbReference type="GO" id="GO:0005886">
    <property type="term" value="C:plasma membrane"/>
    <property type="evidence" value="ECO:0007669"/>
    <property type="project" value="UniProtKB-SubCell"/>
</dbReference>